<name>A0A175RFP0_9MICO</name>
<protein>
    <submittedName>
        <fullName evidence="1">Uncharacterized protein</fullName>
    </submittedName>
</protein>
<dbReference type="AlphaFoldDB" id="A0A175RFP0"/>
<accession>A0A175RFP0</accession>
<organism evidence="1 2">
    <name type="scientific">Curtobacterium luteum</name>
    <dbReference type="NCBI Taxonomy" id="33881"/>
    <lineage>
        <taxon>Bacteria</taxon>
        <taxon>Bacillati</taxon>
        <taxon>Actinomycetota</taxon>
        <taxon>Actinomycetes</taxon>
        <taxon>Micrococcales</taxon>
        <taxon>Microbacteriaceae</taxon>
        <taxon>Curtobacterium</taxon>
    </lineage>
</organism>
<reference evidence="1 2" key="1">
    <citation type="journal article" date="2016" name="Front. Microbiol.">
        <title>Genomic Resource of Rice Seed Associated Bacteria.</title>
        <authorList>
            <person name="Midha S."/>
            <person name="Bansal K."/>
            <person name="Sharma S."/>
            <person name="Kumar N."/>
            <person name="Patil P.P."/>
            <person name="Chaudhry V."/>
            <person name="Patil P.B."/>
        </authorList>
    </citation>
    <scope>NUCLEOTIDE SEQUENCE [LARGE SCALE GENOMIC DNA]</scope>
    <source>
        <strain evidence="1 2">NS184</strain>
    </source>
</reference>
<dbReference type="EMBL" id="LDQC01000101">
    <property type="protein sequence ID" value="KTR02657.1"/>
    <property type="molecule type" value="Genomic_DNA"/>
</dbReference>
<evidence type="ECO:0000313" key="1">
    <source>
        <dbReference type="EMBL" id="KTR02657.1"/>
    </source>
</evidence>
<comment type="caution">
    <text evidence="1">The sequence shown here is derived from an EMBL/GenBank/DDBJ whole genome shotgun (WGS) entry which is preliminary data.</text>
</comment>
<dbReference type="RefSeq" id="WP_058726972.1">
    <property type="nucleotide sequence ID" value="NZ_LDQC01000101.1"/>
</dbReference>
<gene>
    <name evidence="1" type="ORF">NS184_15410</name>
</gene>
<dbReference type="Proteomes" id="UP000078252">
    <property type="component" value="Unassembled WGS sequence"/>
</dbReference>
<sequence length="72" mass="7569">MSATKHTAAIKPGATVDCIIGAQFLPNGLGSPMAVDGRSDGTVLGQNDFGTWDVMWPTGETYSYEAALLHVK</sequence>
<proteinExistence type="predicted"/>
<evidence type="ECO:0000313" key="2">
    <source>
        <dbReference type="Proteomes" id="UP000078252"/>
    </source>
</evidence>
<dbReference type="PATRIC" id="fig|33881.3.peg.72"/>